<name>A0ABV8U7L2_9PROT</name>
<organism evidence="1 2">
    <name type="scientific">Kordiimonas lipolytica</name>
    <dbReference type="NCBI Taxonomy" id="1662421"/>
    <lineage>
        <taxon>Bacteria</taxon>
        <taxon>Pseudomonadati</taxon>
        <taxon>Pseudomonadota</taxon>
        <taxon>Alphaproteobacteria</taxon>
        <taxon>Kordiimonadales</taxon>
        <taxon>Kordiimonadaceae</taxon>
        <taxon>Kordiimonas</taxon>
    </lineage>
</organism>
<dbReference type="Pfam" id="PF14390">
    <property type="entry name" value="DUF4420"/>
    <property type="match status" value="1"/>
</dbReference>
<evidence type="ECO:0000313" key="2">
    <source>
        <dbReference type="Proteomes" id="UP001595776"/>
    </source>
</evidence>
<keyword evidence="2" id="KW-1185">Reference proteome</keyword>
<dbReference type="InterPro" id="IPR025534">
    <property type="entry name" value="DUF4420"/>
</dbReference>
<sequence>MSDQWDLINTPEENGTSLTRVLEGSHNHKFWRGKNQDGNLLMQYEGQFDADQIDIPHSTQAIKVSASCLDNQTSVIEFTLTETEERELFRVLCRNLIECVKDISGQPDLNIARRILMRYRRWQDLLHKAKTDTLSEQAQLGLFGELFFLRHYAMEYLNTVDAVSAWRGPLGEEQDFSVLGKLIEVKTQKNSSDRKVQISSAEQLDICSGPIFLFHQTFALTGTEGTSLNELIETIIQSVGAENITCQDELHHRLLEAGYAYSAEYDQRKYIPCKTTFYDVSEHFPAIRASLLTAGVSDVKYRISLNTCTGFLMDKQVFLEEVFNVPST</sequence>
<evidence type="ECO:0000313" key="1">
    <source>
        <dbReference type="EMBL" id="MFC4347075.1"/>
    </source>
</evidence>
<dbReference type="EMBL" id="JBHSCR010000003">
    <property type="protein sequence ID" value="MFC4347075.1"/>
    <property type="molecule type" value="Genomic_DNA"/>
</dbReference>
<accession>A0ABV8U7L2</accession>
<gene>
    <name evidence="1" type="ORF">ACFO5Q_04395</name>
</gene>
<dbReference type="Proteomes" id="UP001595776">
    <property type="component" value="Unassembled WGS sequence"/>
</dbReference>
<reference evidence="2" key="1">
    <citation type="journal article" date="2019" name="Int. J. Syst. Evol. Microbiol.">
        <title>The Global Catalogue of Microorganisms (GCM) 10K type strain sequencing project: providing services to taxonomists for standard genome sequencing and annotation.</title>
        <authorList>
            <consortium name="The Broad Institute Genomics Platform"/>
            <consortium name="The Broad Institute Genome Sequencing Center for Infectious Disease"/>
            <person name="Wu L."/>
            <person name="Ma J."/>
        </authorList>
    </citation>
    <scope>NUCLEOTIDE SEQUENCE [LARGE SCALE GENOMIC DNA]</scope>
    <source>
        <strain evidence="2">CGMCC 1.15304</strain>
    </source>
</reference>
<proteinExistence type="predicted"/>
<dbReference type="RefSeq" id="WP_068151169.1">
    <property type="nucleotide sequence ID" value="NZ_JBHSCR010000003.1"/>
</dbReference>
<protein>
    <submittedName>
        <fullName evidence="1">PD-(D/E)XK motif protein</fullName>
    </submittedName>
</protein>
<comment type="caution">
    <text evidence="1">The sequence shown here is derived from an EMBL/GenBank/DDBJ whole genome shotgun (WGS) entry which is preliminary data.</text>
</comment>